<reference evidence="2 3" key="1">
    <citation type="submission" date="2020-05" db="EMBL/GenBank/DDBJ databases">
        <title>Paenibacillus glebae, sp. nov., Paenibacillus humi sp. nov., Paenibacillus pedi sp. nov., Paenibacillus terrestris sp. nov. and Paenibacillus terricola sp. nov., isolated from a forest top soil sample.</title>
        <authorList>
            <person name="Qi S."/>
            <person name="Carlier A."/>
            <person name="Cnockaert M."/>
            <person name="Vandamme P."/>
        </authorList>
    </citation>
    <scope>NUCLEOTIDE SEQUENCE [LARGE SCALE GENOMIC DNA]</scope>
    <source>
        <strain evidence="2 3">LMG 29502</strain>
    </source>
</reference>
<sequence>MKKVERINIIMRYINNRAHFTLSEIMREFHISRSTAIRDIREIEALGMPLVAEVGRDGGYFVMRNSVLPVVRFTDSELKALFIAFMATRNAQLPYLKSRQSLGEKLLGLISENQQEDLFLLNQILLFEGTNPYNPDLLDLSDLPHPMLEQLIQLLLQDRYLCITVEQDRELRTCPIYLLHLYREKSVWLIEGFDLNEETKQVYPVDQLTAVIPYPVKKRLSPKKIMDKLSKQAKAINLVLELGPQAIAQFKKYHPFKTAISYTNPYQTSALLETFVDPAKPDEVSGMMNWLLFLGGDVKVRDMPAEMRQGLQERLRCLQPDIVSCGLYTTCLKEFNILNS</sequence>
<dbReference type="InterPro" id="IPR013196">
    <property type="entry name" value="HTH_11"/>
</dbReference>
<keyword evidence="3" id="KW-1185">Reference proteome</keyword>
<dbReference type="Pfam" id="PF08279">
    <property type="entry name" value="HTH_11"/>
    <property type="match status" value="1"/>
</dbReference>
<accession>A0ABX2DJQ8</accession>
<dbReference type="InterPro" id="IPR051534">
    <property type="entry name" value="CBASS_pafABC_assoc_protein"/>
</dbReference>
<dbReference type="InterPro" id="IPR036390">
    <property type="entry name" value="WH_DNA-bd_sf"/>
</dbReference>
<evidence type="ECO:0000313" key="2">
    <source>
        <dbReference type="EMBL" id="NQX44298.1"/>
    </source>
</evidence>
<feature type="domain" description="Helix-turn-helix type 11" evidence="1">
    <location>
        <begin position="8"/>
        <end position="60"/>
    </location>
</feature>
<evidence type="ECO:0000259" key="1">
    <source>
        <dbReference type="Pfam" id="PF08279"/>
    </source>
</evidence>
<evidence type="ECO:0000313" key="3">
    <source>
        <dbReference type="Proteomes" id="UP000711047"/>
    </source>
</evidence>
<name>A0ABX2DJQ8_9BACL</name>
<dbReference type="EMBL" id="JABMKX010000001">
    <property type="protein sequence ID" value="NQX44298.1"/>
    <property type="molecule type" value="Genomic_DNA"/>
</dbReference>
<comment type="caution">
    <text evidence="2">The sequence shown here is derived from an EMBL/GenBank/DDBJ whole genome shotgun (WGS) entry which is preliminary data.</text>
</comment>
<protein>
    <submittedName>
        <fullName evidence="2">HTH domain-containing protein</fullName>
    </submittedName>
</protein>
<dbReference type="PANTHER" id="PTHR34580:SF9">
    <property type="entry name" value="SLL5097 PROTEIN"/>
    <property type="match status" value="1"/>
</dbReference>
<dbReference type="SUPFAM" id="SSF46785">
    <property type="entry name" value="Winged helix' DNA-binding domain"/>
    <property type="match status" value="1"/>
</dbReference>
<organism evidence="2 3">
    <name type="scientific">Paenibacillus tritici</name>
    <dbReference type="NCBI Taxonomy" id="1873425"/>
    <lineage>
        <taxon>Bacteria</taxon>
        <taxon>Bacillati</taxon>
        <taxon>Bacillota</taxon>
        <taxon>Bacilli</taxon>
        <taxon>Bacillales</taxon>
        <taxon>Paenibacillaceae</taxon>
        <taxon>Paenibacillus</taxon>
    </lineage>
</organism>
<dbReference type="RefSeq" id="WP_173127475.1">
    <property type="nucleotide sequence ID" value="NZ_JABMKX010000001.1"/>
</dbReference>
<dbReference type="InterPro" id="IPR036388">
    <property type="entry name" value="WH-like_DNA-bd_sf"/>
</dbReference>
<dbReference type="PANTHER" id="PTHR34580">
    <property type="match status" value="1"/>
</dbReference>
<dbReference type="Gene3D" id="1.10.10.10">
    <property type="entry name" value="Winged helix-like DNA-binding domain superfamily/Winged helix DNA-binding domain"/>
    <property type="match status" value="1"/>
</dbReference>
<proteinExistence type="predicted"/>
<gene>
    <name evidence="2" type="ORF">HQN87_03050</name>
</gene>
<dbReference type="Proteomes" id="UP000711047">
    <property type="component" value="Unassembled WGS sequence"/>
</dbReference>